<dbReference type="AlphaFoldDB" id="A0A2H3CCP1"/>
<dbReference type="EMBL" id="KZ293421">
    <property type="protein sequence ID" value="PBK73066.1"/>
    <property type="molecule type" value="Genomic_DNA"/>
</dbReference>
<evidence type="ECO:0000313" key="2">
    <source>
        <dbReference type="EMBL" id="PBK73066.1"/>
    </source>
</evidence>
<accession>A0A2H3CCP1</accession>
<proteinExistence type="predicted"/>
<organism evidence="2 3">
    <name type="scientific">Armillaria solidipes</name>
    <dbReference type="NCBI Taxonomy" id="1076256"/>
    <lineage>
        <taxon>Eukaryota</taxon>
        <taxon>Fungi</taxon>
        <taxon>Dikarya</taxon>
        <taxon>Basidiomycota</taxon>
        <taxon>Agaricomycotina</taxon>
        <taxon>Agaricomycetes</taxon>
        <taxon>Agaricomycetidae</taxon>
        <taxon>Agaricales</taxon>
        <taxon>Marasmiineae</taxon>
        <taxon>Physalacriaceae</taxon>
        <taxon>Armillaria</taxon>
    </lineage>
</organism>
<dbReference type="Proteomes" id="UP000218334">
    <property type="component" value="Unassembled WGS sequence"/>
</dbReference>
<gene>
    <name evidence="2" type="ORF">ARMSODRAFT_714042</name>
</gene>
<evidence type="ECO:0000313" key="3">
    <source>
        <dbReference type="Proteomes" id="UP000218334"/>
    </source>
</evidence>
<feature type="region of interest" description="Disordered" evidence="1">
    <location>
        <begin position="22"/>
        <end position="126"/>
    </location>
</feature>
<keyword evidence="3" id="KW-1185">Reference proteome</keyword>
<feature type="compositionally biased region" description="Low complexity" evidence="1">
    <location>
        <begin position="93"/>
        <end position="107"/>
    </location>
</feature>
<reference evidence="3" key="1">
    <citation type="journal article" date="2017" name="Nat. Ecol. Evol.">
        <title>Genome expansion and lineage-specific genetic innovations in the forest pathogenic fungi Armillaria.</title>
        <authorList>
            <person name="Sipos G."/>
            <person name="Prasanna A.N."/>
            <person name="Walter M.C."/>
            <person name="O'Connor E."/>
            <person name="Balint B."/>
            <person name="Krizsan K."/>
            <person name="Kiss B."/>
            <person name="Hess J."/>
            <person name="Varga T."/>
            <person name="Slot J."/>
            <person name="Riley R."/>
            <person name="Boka B."/>
            <person name="Rigling D."/>
            <person name="Barry K."/>
            <person name="Lee J."/>
            <person name="Mihaltcheva S."/>
            <person name="LaButti K."/>
            <person name="Lipzen A."/>
            <person name="Waldron R."/>
            <person name="Moloney N.M."/>
            <person name="Sperisen C."/>
            <person name="Kredics L."/>
            <person name="Vagvoelgyi C."/>
            <person name="Patrignani A."/>
            <person name="Fitzpatrick D."/>
            <person name="Nagy I."/>
            <person name="Doyle S."/>
            <person name="Anderson J.B."/>
            <person name="Grigoriev I.V."/>
            <person name="Gueldener U."/>
            <person name="Muensterkoetter M."/>
            <person name="Nagy L.G."/>
        </authorList>
    </citation>
    <scope>NUCLEOTIDE SEQUENCE [LARGE SCALE GENOMIC DNA]</scope>
    <source>
        <strain evidence="3">28-4</strain>
    </source>
</reference>
<protein>
    <submittedName>
        <fullName evidence="2">Uncharacterized protein</fullName>
    </submittedName>
</protein>
<feature type="compositionally biased region" description="Polar residues" evidence="1">
    <location>
        <begin position="49"/>
        <end position="61"/>
    </location>
</feature>
<evidence type="ECO:0000256" key="1">
    <source>
        <dbReference type="SAM" id="MobiDB-lite"/>
    </source>
</evidence>
<feature type="region of interest" description="Disordered" evidence="1">
    <location>
        <begin position="147"/>
        <end position="172"/>
    </location>
</feature>
<sequence>MSLDMSSLVDIRAAVMEPFMSLPSLSATGSSPEGLATDAKASAPRPRTDSTALTSPWSPSTPFLADGSGRRNPSVAPLRLVSPSANDSHLPISSSYSTPLSTSQSQPRSRKGQPMVLPASANQSMQHLPAEELRSTRMLVEGREQDFGPVPTAEDVLPPNYDQAVEPLHQRS</sequence>
<dbReference type="STRING" id="1076256.A0A2H3CCP1"/>
<name>A0A2H3CCP1_9AGAR</name>